<feature type="compositionally biased region" description="Low complexity" evidence="1">
    <location>
        <begin position="69"/>
        <end position="80"/>
    </location>
</feature>
<organism evidence="2 4">
    <name type="scientific">Sporisorium scitamineum</name>
    <dbReference type="NCBI Taxonomy" id="49012"/>
    <lineage>
        <taxon>Eukaryota</taxon>
        <taxon>Fungi</taxon>
        <taxon>Dikarya</taxon>
        <taxon>Basidiomycota</taxon>
        <taxon>Ustilaginomycotina</taxon>
        <taxon>Ustilaginomycetes</taxon>
        <taxon>Ustilaginales</taxon>
        <taxon>Ustilaginaceae</taxon>
        <taxon>Sporisorium</taxon>
    </lineage>
</organism>
<proteinExistence type="predicted"/>
<dbReference type="EMBL" id="LK056654">
    <property type="protein sequence ID" value="CDU22049.1"/>
    <property type="molecule type" value="Genomic_DNA"/>
</dbReference>
<gene>
    <name evidence="2" type="primary">SSCI11380.1</name>
    <name evidence="3" type="ORF">SPSC_00679</name>
</gene>
<feature type="region of interest" description="Disordered" evidence="1">
    <location>
        <begin position="510"/>
        <end position="544"/>
    </location>
</feature>
<feature type="compositionally biased region" description="Polar residues" evidence="1">
    <location>
        <begin position="94"/>
        <end position="116"/>
    </location>
</feature>
<dbReference type="PANTHER" id="PTHR39398">
    <property type="entry name" value="YALI0F14311P"/>
    <property type="match status" value="1"/>
</dbReference>
<feature type="compositionally biased region" description="Low complexity" evidence="1">
    <location>
        <begin position="33"/>
        <end position="58"/>
    </location>
</feature>
<name>A0A0F7RWA7_9BASI</name>
<evidence type="ECO:0000313" key="4">
    <source>
        <dbReference type="Proteomes" id="UP000242770"/>
    </source>
</evidence>
<keyword evidence="4" id="KW-1185">Reference proteome</keyword>
<reference evidence="2" key="2">
    <citation type="submission" date="2014-06" db="EMBL/GenBank/DDBJ databases">
        <authorList>
            <person name="Berkman J.Paul."/>
        </authorList>
    </citation>
    <scope>NUCLEOTIDE SEQUENCE [LARGE SCALE GENOMIC DNA]</scope>
</reference>
<accession>A0A0F7RWA7</accession>
<reference evidence="3" key="3">
    <citation type="submission" date="2014-06" db="EMBL/GenBank/DDBJ databases">
        <authorList>
            <person name="Ju J."/>
            <person name="Zhang J."/>
        </authorList>
    </citation>
    <scope>NUCLEOTIDE SEQUENCE</scope>
    <source>
        <strain evidence="3">SscI8</strain>
    </source>
</reference>
<dbReference type="STRING" id="49012.A0A0F7RWA7"/>
<dbReference type="Proteomes" id="UP000242770">
    <property type="component" value="Unassembled WGS sequence"/>
</dbReference>
<reference evidence="4" key="1">
    <citation type="submission" date="2014-06" db="EMBL/GenBank/DDBJ databases">
        <authorList>
            <person name="Berkman P.J."/>
        </authorList>
    </citation>
    <scope>NUCLEOTIDE SEQUENCE [LARGE SCALE GENOMIC DNA]</scope>
</reference>
<dbReference type="EMBL" id="CCFA01000589">
    <property type="protein sequence ID" value="CDR98987.1"/>
    <property type="molecule type" value="Genomic_DNA"/>
</dbReference>
<feature type="compositionally biased region" description="Low complexity" evidence="1">
    <location>
        <begin position="117"/>
        <end position="140"/>
    </location>
</feature>
<sequence>MADQSRWSSSRVAHLRTGAQQPPPSGTQQSRWATNSSANSSGSLHSSAAASTSSSSSSWRPRTDKAPPSSSSTWRCTRSTQPSQAAVGSAGSRWASSPISATQDRSVSTLTDTLARTSITSEPPSTTISIHSSSRTPTSPAKSITRNDGLQVRDASRPLGGKSLNRLALLASPSRGLDSTPSLSTDLSSQGSMDLTLPQVQAELREYISTRINRKAIPLLSGSSPALNVLDSTRYLPAKGKVGGGVGAGEEELQQILLLVRKLREALVASKRVDGFAVEVYELSAYLAVLCGDVPQLAATVPRLVLELYPSTPQTAADEGEDVGKLATLLRIHSPTSARKDKRLRLVSLYLLQTLCLSGRATRLGQYAAAGSSGWMENLHRGLVEYISLKDTLSKVYGEHLEPHLLVCDAVYTAIRDADPFKLSQLLRGQERAGLVDGWQKLVVMQIVPVVRSAAWEVARKAYMYMPISSRVLDMIVGEVRRGEGGGEGDAFWVELLLLSVEILPNASVAQSSQGSSDKREVTPDEWDDDDESSLDTSDASEKEQDARLLTFLTSQFGITLPDRIMPLKQGHAIKLR</sequence>
<evidence type="ECO:0000313" key="3">
    <source>
        <dbReference type="EMBL" id="CDU22049.1"/>
    </source>
</evidence>
<feature type="compositionally biased region" description="Acidic residues" evidence="1">
    <location>
        <begin position="524"/>
        <end position="534"/>
    </location>
</feature>
<protein>
    <submittedName>
        <fullName evidence="2">Uncharacterized protein</fullName>
    </submittedName>
</protein>
<evidence type="ECO:0000313" key="2">
    <source>
        <dbReference type="EMBL" id="CDR98987.1"/>
    </source>
</evidence>
<feature type="compositionally biased region" description="Polar residues" evidence="1">
    <location>
        <begin position="1"/>
        <end position="11"/>
    </location>
</feature>
<feature type="region of interest" description="Disordered" evidence="1">
    <location>
        <begin position="1"/>
        <end position="159"/>
    </location>
</feature>
<evidence type="ECO:0000256" key="1">
    <source>
        <dbReference type="SAM" id="MobiDB-lite"/>
    </source>
</evidence>
<dbReference type="OrthoDB" id="2100128at2759"/>
<dbReference type="PANTHER" id="PTHR39398:SF1">
    <property type="entry name" value="CSN8_PSMD8_EIF3K DOMAIN-CONTAINING PROTEIN"/>
    <property type="match status" value="1"/>
</dbReference>
<dbReference type="AlphaFoldDB" id="A0A0F7RWA7"/>